<feature type="transmembrane region" description="Helical" evidence="1">
    <location>
        <begin position="7"/>
        <end position="26"/>
    </location>
</feature>
<dbReference type="Pfam" id="PF17313">
    <property type="entry name" value="DUF5359"/>
    <property type="match status" value="1"/>
</dbReference>
<keyword evidence="1" id="KW-0812">Transmembrane</keyword>
<dbReference type="Proteomes" id="UP000637074">
    <property type="component" value="Unassembled WGS sequence"/>
</dbReference>
<proteinExistence type="predicted"/>
<reference evidence="2 3" key="1">
    <citation type="journal article" date="2022" name="Int. J. Syst. Evol. Microbiol.">
        <title>Neobacillus kokaensis sp. nov., isolated from soil.</title>
        <authorList>
            <person name="Yuki K."/>
            <person name="Matsubara H."/>
            <person name="Yamaguchi S."/>
        </authorList>
    </citation>
    <scope>NUCLEOTIDE SEQUENCE [LARGE SCALE GENOMIC DNA]</scope>
    <source>
        <strain evidence="2 3">LOB 377</strain>
    </source>
</reference>
<gene>
    <name evidence="2" type="ORF">AM1BK_17090</name>
</gene>
<sequence>MERVERILIKLIIVQCIFLLISQFFFHQLNLLPEVKELTKYEGVNENTMTDILQTLKEK</sequence>
<protein>
    <recommendedName>
        <fullName evidence="4">Cytidylate kinase</fullName>
    </recommendedName>
</protein>
<keyword evidence="3" id="KW-1185">Reference proteome</keyword>
<comment type="caution">
    <text evidence="2">The sequence shown here is derived from an EMBL/GenBank/DDBJ whole genome shotgun (WGS) entry which is preliminary data.</text>
</comment>
<evidence type="ECO:0000313" key="2">
    <source>
        <dbReference type="EMBL" id="GHH98166.1"/>
    </source>
</evidence>
<dbReference type="InterPro" id="IPR035281">
    <property type="entry name" value="DUF5359"/>
</dbReference>
<dbReference type="EMBL" id="BNDS01000006">
    <property type="protein sequence ID" value="GHH98166.1"/>
    <property type="molecule type" value="Genomic_DNA"/>
</dbReference>
<dbReference type="RefSeq" id="WP_191271771.1">
    <property type="nucleotide sequence ID" value="NZ_BNDS01000006.1"/>
</dbReference>
<name>A0ABQ3N254_9BACI</name>
<accession>A0ABQ3N254</accession>
<evidence type="ECO:0000313" key="3">
    <source>
        <dbReference type="Proteomes" id="UP000637074"/>
    </source>
</evidence>
<evidence type="ECO:0000256" key="1">
    <source>
        <dbReference type="SAM" id="Phobius"/>
    </source>
</evidence>
<keyword evidence="1" id="KW-1133">Transmembrane helix</keyword>
<keyword evidence="1" id="KW-0472">Membrane</keyword>
<organism evidence="2 3">
    <name type="scientific">Neobacillus kokaensis</name>
    <dbReference type="NCBI Taxonomy" id="2759023"/>
    <lineage>
        <taxon>Bacteria</taxon>
        <taxon>Bacillati</taxon>
        <taxon>Bacillota</taxon>
        <taxon>Bacilli</taxon>
        <taxon>Bacillales</taxon>
        <taxon>Bacillaceae</taxon>
        <taxon>Neobacillus</taxon>
    </lineage>
</organism>
<evidence type="ECO:0008006" key="4">
    <source>
        <dbReference type="Google" id="ProtNLM"/>
    </source>
</evidence>